<protein>
    <recommendedName>
        <fullName evidence="2">Ig-like domain-containing protein</fullName>
    </recommendedName>
</protein>
<sequence>MIYSCLISLCLFGFGGADIVTSSITVLDSYGIQLTSPAAIEENNQIDFRCTATYSQTGTEWTNNLNLINNSVTDLQLRCFGKSDTTADEKYISTDGFLIPNSQSCLYNQLSARFQIGSEPSLTLQCSWSSFTGPYVKIDEFDIQTYASPSKPTVTQTLPSSVNTPKVGDDVTYTCTSTARPPPKLRFSFSKRVIRASELTHTPAIVNITDDSAEATSTLTWTTKATSDMHGEYLFCQVYDHMSGLMESNELRMKVYFGPLPHTDVDLQWNLASVSTLNINCSLECHGCVSYEWYTGSVLPENKLSQTGKTLPIENTVFIHISGFDEEIITYICRSFNTHTNLTTTLETNVKVYSK</sequence>
<feature type="chain" id="PRO_5029804320" description="Ig-like domain-containing protein" evidence="1">
    <location>
        <begin position="18"/>
        <end position="355"/>
    </location>
</feature>
<keyword evidence="4" id="KW-1185">Reference proteome</keyword>
<name>A0A7J7JQ28_BUGNE</name>
<dbReference type="InterPro" id="IPR007110">
    <property type="entry name" value="Ig-like_dom"/>
</dbReference>
<organism evidence="3 4">
    <name type="scientific">Bugula neritina</name>
    <name type="common">Brown bryozoan</name>
    <name type="synonym">Sertularia neritina</name>
    <dbReference type="NCBI Taxonomy" id="10212"/>
    <lineage>
        <taxon>Eukaryota</taxon>
        <taxon>Metazoa</taxon>
        <taxon>Spiralia</taxon>
        <taxon>Lophotrochozoa</taxon>
        <taxon>Bryozoa</taxon>
        <taxon>Gymnolaemata</taxon>
        <taxon>Cheilostomatida</taxon>
        <taxon>Flustrina</taxon>
        <taxon>Buguloidea</taxon>
        <taxon>Bugulidae</taxon>
        <taxon>Bugula</taxon>
    </lineage>
</organism>
<dbReference type="PROSITE" id="PS50835">
    <property type="entry name" value="IG_LIKE"/>
    <property type="match status" value="1"/>
</dbReference>
<keyword evidence="1" id="KW-0732">Signal</keyword>
<evidence type="ECO:0000313" key="3">
    <source>
        <dbReference type="EMBL" id="KAF6028462.1"/>
    </source>
</evidence>
<dbReference type="InterPro" id="IPR013783">
    <property type="entry name" value="Ig-like_fold"/>
</dbReference>
<reference evidence="3" key="1">
    <citation type="submission" date="2020-06" db="EMBL/GenBank/DDBJ databases">
        <title>Draft genome of Bugula neritina, a colonial animal packing powerful symbionts and potential medicines.</title>
        <authorList>
            <person name="Rayko M."/>
        </authorList>
    </citation>
    <scope>NUCLEOTIDE SEQUENCE [LARGE SCALE GENOMIC DNA]</scope>
    <source>
        <strain evidence="3">Kwan_BN1</strain>
    </source>
</reference>
<evidence type="ECO:0000313" key="4">
    <source>
        <dbReference type="Proteomes" id="UP000593567"/>
    </source>
</evidence>
<evidence type="ECO:0000259" key="2">
    <source>
        <dbReference type="PROSITE" id="PS50835"/>
    </source>
</evidence>
<dbReference type="Proteomes" id="UP000593567">
    <property type="component" value="Unassembled WGS sequence"/>
</dbReference>
<feature type="domain" description="Ig-like" evidence="2">
    <location>
        <begin position="152"/>
        <end position="252"/>
    </location>
</feature>
<dbReference type="Gene3D" id="2.60.40.10">
    <property type="entry name" value="Immunoglobulins"/>
    <property type="match status" value="1"/>
</dbReference>
<dbReference type="SUPFAM" id="SSF48726">
    <property type="entry name" value="Immunoglobulin"/>
    <property type="match status" value="1"/>
</dbReference>
<dbReference type="EMBL" id="VXIV02001947">
    <property type="protein sequence ID" value="KAF6028462.1"/>
    <property type="molecule type" value="Genomic_DNA"/>
</dbReference>
<dbReference type="InterPro" id="IPR036179">
    <property type="entry name" value="Ig-like_dom_sf"/>
</dbReference>
<feature type="signal peptide" evidence="1">
    <location>
        <begin position="1"/>
        <end position="17"/>
    </location>
</feature>
<comment type="caution">
    <text evidence="3">The sequence shown here is derived from an EMBL/GenBank/DDBJ whole genome shotgun (WGS) entry which is preliminary data.</text>
</comment>
<gene>
    <name evidence="3" type="ORF">EB796_013220</name>
</gene>
<accession>A0A7J7JQ28</accession>
<dbReference type="AlphaFoldDB" id="A0A7J7JQ28"/>
<proteinExistence type="predicted"/>
<evidence type="ECO:0000256" key="1">
    <source>
        <dbReference type="SAM" id="SignalP"/>
    </source>
</evidence>